<keyword evidence="4" id="KW-1185">Reference proteome</keyword>
<feature type="compositionally biased region" description="Low complexity" evidence="1">
    <location>
        <begin position="75"/>
        <end position="88"/>
    </location>
</feature>
<sequence length="304" mass="33696">MRYVESYRTLSRDFPSMSEQQIPPKDSPRRRRRPSPILLPSRRPVSPVANLNPRHPVSSSSASERGLPDIDRSSLSDPRSPRSPARSLHPVSRRPQTPLDVISEYTSTSHNDAVHRRSTGARGPQRTGVENVHRDPGVVVNLVVNNTQVRDHRPQRQHPTGPRDSTDGRRLRRTETIVTGRTSANTTWSPISRTRTIIVGAPGTPDEILTGPGDLLPPAGNLATSAHGAPVDDFEHFDEHDADHRGGWHVVTAGRKVGIFKDWPEVATYVIGVPHSVYKAYATRSEALAKYMAYKEGGRVRVLD</sequence>
<dbReference type="InterPro" id="IPR009027">
    <property type="entry name" value="Ribosomal_bL9/RNase_H1_N"/>
</dbReference>
<organism evidence="3 4">
    <name type="scientific">Grifola frondosa</name>
    <name type="common">Maitake</name>
    <name type="synonym">Polyporus frondosus</name>
    <dbReference type="NCBI Taxonomy" id="5627"/>
    <lineage>
        <taxon>Eukaryota</taxon>
        <taxon>Fungi</taxon>
        <taxon>Dikarya</taxon>
        <taxon>Basidiomycota</taxon>
        <taxon>Agaricomycotina</taxon>
        <taxon>Agaricomycetes</taxon>
        <taxon>Polyporales</taxon>
        <taxon>Grifolaceae</taxon>
        <taxon>Grifola</taxon>
    </lineage>
</organism>
<feature type="domain" description="Ribonuclease H1 N-terminal" evidence="2">
    <location>
        <begin position="248"/>
        <end position="288"/>
    </location>
</feature>
<dbReference type="OrthoDB" id="2658750at2759"/>
<accession>A0A1C7M818</accession>
<dbReference type="Proteomes" id="UP000092993">
    <property type="component" value="Unassembled WGS sequence"/>
</dbReference>
<dbReference type="InterPro" id="IPR011320">
    <property type="entry name" value="RNase_H1_N"/>
</dbReference>
<dbReference type="EMBL" id="LUGG01000007">
    <property type="protein sequence ID" value="OBZ73055.1"/>
    <property type="molecule type" value="Genomic_DNA"/>
</dbReference>
<protein>
    <recommendedName>
        <fullName evidence="2">Ribonuclease H1 N-terminal domain-containing protein</fullName>
    </recommendedName>
</protein>
<comment type="caution">
    <text evidence="3">The sequence shown here is derived from an EMBL/GenBank/DDBJ whole genome shotgun (WGS) entry which is preliminary data.</text>
</comment>
<evidence type="ECO:0000313" key="4">
    <source>
        <dbReference type="Proteomes" id="UP000092993"/>
    </source>
</evidence>
<evidence type="ECO:0000313" key="3">
    <source>
        <dbReference type="EMBL" id="OBZ73055.1"/>
    </source>
</evidence>
<dbReference type="Pfam" id="PF01693">
    <property type="entry name" value="Cauli_VI"/>
    <property type="match status" value="1"/>
</dbReference>
<dbReference type="STRING" id="5627.A0A1C7M818"/>
<dbReference type="AlphaFoldDB" id="A0A1C7M818"/>
<feature type="region of interest" description="Disordered" evidence="1">
    <location>
        <begin position="145"/>
        <end position="172"/>
    </location>
</feature>
<feature type="compositionally biased region" description="Low complexity" evidence="1">
    <location>
        <begin position="35"/>
        <end position="47"/>
    </location>
</feature>
<dbReference type="SUPFAM" id="SSF55658">
    <property type="entry name" value="L9 N-domain-like"/>
    <property type="match status" value="1"/>
</dbReference>
<evidence type="ECO:0000259" key="2">
    <source>
        <dbReference type="Pfam" id="PF01693"/>
    </source>
</evidence>
<dbReference type="InterPro" id="IPR037056">
    <property type="entry name" value="RNase_H1_N_sf"/>
</dbReference>
<dbReference type="Gene3D" id="3.40.970.10">
    <property type="entry name" value="Ribonuclease H1, N-terminal domain"/>
    <property type="match status" value="1"/>
</dbReference>
<evidence type="ECO:0000256" key="1">
    <source>
        <dbReference type="SAM" id="MobiDB-lite"/>
    </source>
</evidence>
<name>A0A1C7M818_GRIFR</name>
<feature type="region of interest" description="Disordered" evidence="1">
    <location>
        <begin position="1"/>
        <end position="133"/>
    </location>
</feature>
<reference evidence="3 4" key="1">
    <citation type="submission" date="2016-03" db="EMBL/GenBank/DDBJ databases">
        <title>Whole genome sequencing of Grifola frondosa 9006-11.</title>
        <authorList>
            <person name="Min B."/>
            <person name="Park H."/>
            <person name="Kim J.-G."/>
            <person name="Cho H."/>
            <person name="Oh Y.-L."/>
            <person name="Kong W.-S."/>
            <person name="Choi I.-G."/>
        </authorList>
    </citation>
    <scope>NUCLEOTIDE SEQUENCE [LARGE SCALE GENOMIC DNA]</scope>
    <source>
        <strain evidence="3 4">9006-11</strain>
    </source>
</reference>
<proteinExistence type="predicted"/>
<gene>
    <name evidence="3" type="ORF">A0H81_06613</name>
</gene>